<proteinExistence type="predicted"/>
<feature type="domain" description="Protein kinase" evidence="14">
    <location>
        <begin position="659"/>
        <end position="909"/>
    </location>
</feature>
<evidence type="ECO:0000256" key="4">
    <source>
        <dbReference type="ARBA" id="ARBA00022527"/>
    </source>
</evidence>
<feature type="compositionally biased region" description="Low complexity" evidence="13">
    <location>
        <begin position="261"/>
        <end position="281"/>
    </location>
</feature>
<feature type="region of interest" description="Disordered" evidence="13">
    <location>
        <begin position="609"/>
        <end position="647"/>
    </location>
</feature>
<evidence type="ECO:0000256" key="9">
    <source>
        <dbReference type="ARBA" id="ARBA00023200"/>
    </source>
</evidence>
<dbReference type="GO" id="GO:0004674">
    <property type="term" value="F:protein serine/threonine kinase activity"/>
    <property type="evidence" value="ECO:0007669"/>
    <property type="project" value="UniProtKB-KW"/>
</dbReference>
<name>A0A834RFV8_SARSC</name>
<dbReference type="PROSITE" id="PS50011">
    <property type="entry name" value="PROTEIN_KINASE_DOM"/>
    <property type="match status" value="1"/>
</dbReference>
<evidence type="ECO:0000256" key="12">
    <source>
        <dbReference type="PROSITE-ProRule" id="PRU10141"/>
    </source>
</evidence>
<evidence type="ECO:0000313" key="17">
    <source>
        <dbReference type="Proteomes" id="UP000070412"/>
    </source>
</evidence>
<sequence>MCACNCLSSYKFLNFHISQLPQHLHHPNCERFGRLSSISSASSSLISFSSSSPPSSATNSRSNSEVFDDDHHHHHHHQNLHHHKLLSHHHLCSHHNHYHPNQQQHQQLFTKKISNGKLRIASNCNKSLLFDRQQSQSLNPSSPLRSIQIDQIDSCVTIDPSQLNDQGVKFSRTESETDSISTTTMVRNCSVPFGLISSTNQSTMISCSPQHTNNRFLHNDNVACRSTIIDSSNLPTTPKYFGCLLGHKNCSVSVNPNQLHHQSPPSSSSSSHQTFISKKSSTILRKNSRRLESTSSTSSSSSSTTSSSAHHPSGMSQTDNSNYGSNNDTDCLNNFSNNFIRISPPLFTPPTQYYLGTLHQLTFNNLNGHNNQLLQQFSCSAGPDSSLLSSSSLSSSSSSASSPSSSYLSSFSSLNQTNSHKKLSSNNCHIQSKHDHRSSPPPNNSTSACFIKSSTSSPTNLSLSKQSITVMNNEKMSTTMSCSSIELESLTSPLPKSTITTATTTTTTTTKEKILSLKSSSQNDSPNPNPNPYHLENCSSLTNSSNENHAHCPQQRNFFVQQESSSMNHDPKSIYQSVKNNNINRTAAHNLVAQPNRSTLNSNHHHHRVTLNNANNSNSNNNNNNNCNNNCNKNSSPIASQSDSIGSFARPRESFEKNYTVTNILGRGGFGTVYAGSRIRDGLPVAIKHIKRDNVTSWEQYNNRMVPIEVCLLEKVSHISGVIRLLDWYEDSSAFIIVMERPDNVKDLFDFITERVVLEERMARLFFRQVVEIIILCHKAGVCHRDIKDENILVDLRTMSIKLVDFGSGAYLKDSEYTDFTGTRVYSPPEWIKSSRYDGLPATVWSLGVLLYDMVCGDIPFDGDDAIISGQLCFKRKLTTECQDLILKCLSYDAKDRPSLEEILTHPWMIVKLDSATASNGVDIPDVHGRRSMSIMHFSSASVSGPESSPSSSASTPESPPGSLF</sequence>
<feature type="region of interest" description="Disordered" evidence="13">
    <location>
        <begin position="255"/>
        <end position="325"/>
    </location>
</feature>
<dbReference type="EC" id="2.7.11.1" evidence="2"/>
<keyword evidence="17" id="KW-1185">Reference proteome</keyword>
<keyword evidence="5" id="KW-0808">Transferase</keyword>
<dbReference type="InterPro" id="IPR017441">
    <property type="entry name" value="Protein_kinase_ATP_BS"/>
</dbReference>
<evidence type="ECO:0000256" key="10">
    <source>
        <dbReference type="ARBA" id="ARBA00047899"/>
    </source>
</evidence>
<dbReference type="Pfam" id="PF00069">
    <property type="entry name" value="Pkinase"/>
    <property type="match status" value="1"/>
</dbReference>
<evidence type="ECO:0000256" key="1">
    <source>
        <dbReference type="ARBA" id="ARBA00004192"/>
    </source>
</evidence>
<reference evidence="16" key="3">
    <citation type="submission" date="2022-06" db="UniProtKB">
        <authorList>
            <consortium name="EnsemblMetazoa"/>
        </authorList>
    </citation>
    <scope>IDENTIFICATION</scope>
</reference>
<feature type="compositionally biased region" description="Polar residues" evidence="13">
    <location>
        <begin position="314"/>
        <end position="325"/>
    </location>
</feature>
<feature type="compositionally biased region" description="Low complexity" evidence="13">
    <location>
        <begin position="453"/>
        <end position="462"/>
    </location>
</feature>
<dbReference type="AlphaFoldDB" id="A0A834RFV8"/>
<dbReference type="SMART" id="SM00220">
    <property type="entry name" value="S_TKc"/>
    <property type="match status" value="1"/>
</dbReference>
<dbReference type="GO" id="GO:0005737">
    <property type="term" value="C:cytoplasm"/>
    <property type="evidence" value="ECO:0007669"/>
    <property type="project" value="TreeGrafter"/>
</dbReference>
<evidence type="ECO:0000256" key="8">
    <source>
        <dbReference type="ARBA" id="ARBA00022840"/>
    </source>
</evidence>
<dbReference type="InterPro" id="IPR051138">
    <property type="entry name" value="PIM_Ser/Thr_kinase"/>
</dbReference>
<dbReference type="OrthoDB" id="193931at2759"/>
<evidence type="ECO:0000256" key="11">
    <source>
        <dbReference type="ARBA" id="ARBA00048679"/>
    </source>
</evidence>
<dbReference type="Gene3D" id="3.30.200.20">
    <property type="entry name" value="Phosphorylase Kinase, domain 1"/>
    <property type="match status" value="1"/>
</dbReference>
<dbReference type="EnsemblMetazoa" id="SSS_4671s_mrna">
    <property type="protein sequence ID" value="KAF7496405.1"/>
    <property type="gene ID" value="SSS_4671"/>
</dbReference>
<keyword evidence="8 12" id="KW-0067">ATP-binding</keyword>
<dbReference type="PANTHER" id="PTHR22984:SF25">
    <property type="entry name" value="PROTEIN KINASE DOMAIN-CONTAINING PROTEIN"/>
    <property type="match status" value="1"/>
</dbReference>
<protein>
    <recommendedName>
        <fullName evidence="3">Serine/threonine-protein kinase 1</fullName>
        <ecNumber evidence="2">2.7.11.1</ecNumber>
    </recommendedName>
</protein>
<dbReference type="CDD" id="cd14005">
    <property type="entry name" value="STKc_PIM"/>
    <property type="match status" value="1"/>
</dbReference>
<comment type="catalytic activity">
    <reaction evidence="11">
        <text>L-seryl-[protein] + ATP = O-phospho-L-seryl-[protein] + ADP + H(+)</text>
        <dbReference type="Rhea" id="RHEA:17989"/>
        <dbReference type="Rhea" id="RHEA-COMP:9863"/>
        <dbReference type="Rhea" id="RHEA-COMP:11604"/>
        <dbReference type="ChEBI" id="CHEBI:15378"/>
        <dbReference type="ChEBI" id="CHEBI:29999"/>
        <dbReference type="ChEBI" id="CHEBI:30616"/>
        <dbReference type="ChEBI" id="CHEBI:83421"/>
        <dbReference type="ChEBI" id="CHEBI:456216"/>
        <dbReference type="EC" id="2.7.11.1"/>
    </reaction>
</comment>
<evidence type="ECO:0000313" key="15">
    <source>
        <dbReference type="EMBL" id="KAF7496405.1"/>
    </source>
</evidence>
<dbReference type="InterPro" id="IPR008271">
    <property type="entry name" value="Ser/Thr_kinase_AS"/>
</dbReference>
<evidence type="ECO:0000256" key="6">
    <source>
        <dbReference type="ARBA" id="ARBA00022741"/>
    </source>
</evidence>
<evidence type="ECO:0000313" key="16">
    <source>
        <dbReference type="EnsemblMetazoa" id="KAF7496405.1"/>
    </source>
</evidence>
<keyword evidence="7 15" id="KW-0418">Kinase</keyword>
<dbReference type="GO" id="GO:0005524">
    <property type="term" value="F:ATP binding"/>
    <property type="evidence" value="ECO:0007669"/>
    <property type="project" value="UniProtKB-UniRule"/>
</dbReference>
<feature type="region of interest" description="Disordered" evidence="13">
    <location>
        <begin position="49"/>
        <end position="86"/>
    </location>
</feature>
<dbReference type="GO" id="GO:0030430">
    <property type="term" value="C:host cell cytoplasm"/>
    <property type="evidence" value="ECO:0007669"/>
    <property type="project" value="UniProtKB-SubCell"/>
</dbReference>
<feature type="region of interest" description="Disordered" evidence="13">
    <location>
        <begin position="940"/>
        <end position="965"/>
    </location>
</feature>
<dbReference type="EMBL" id="WVUK01000009">
    <property type="protein sequence ID" value="KAF7496405.1"/>
    <property type="molecule type" value="Genomic_DNA"/>
</dbReference>
<dbReference type="InterPro" id="IPR011009">
    <property type="entry name" value="Kinase-like_dom_sf"/>
</dbReference>
<comment type="catalytic activity">
    <reaction evidence="10">
        <text>L-threonyl-[protein] + ATP = O-phospho-L-threonyl-[protein] + ADP + H(+)</text>
        <dbReference type="Rhea" id="RHEA:46608"/>
        <dbReference type="Rhea" id="RHEA-COMP:11060"/>
        <dbReference type="Rhea" id="RHEA-COMP:11605"/>
        <dbReference type="ChEBI" id="CHEBI:15378"/>
        <dbReference type="ChEBI" id="CHEBI:30013"/>
        <dbReference type="ChEBI" id="CHEBI:30616"/>
        <dbReference type="ChEBI" id="CHEBI:61977"/>
        <dbReference type="ChEBI" id="CHEBI:456216"/>
        <dbReference type="EC" id="2.7.11.1"/>
    </reaction>
</comment>
<feature type="binding site" evidence="12">
    <location>
        <position position="688"/>
    </location>
    <ligand>
        <name>ATP</name>
        <dbReference type="ChEBI" id="CHEBI:30616"/>
    </ligand>
</feature>
<dbReference type="PROSITE" id="PS00107">
    <property type="entry name" value="PROTEIN_KINASE_ATP"/>
    <property type="match status" value="1"/>
</dbReference>
<dbReference type="PROSITE" id="PS00108">
    <property type="entry name" value="PROTEIN_KINASE_ST"/>
    <property type="match status" value="1"/>
</dbReference>
<dbReference type="SUPFAM" id="SSF56112">
    <property type="entry name" value="Protein kinase-like (PK-like)"/>
    <property type="match status" value="1"/>
</dbReference>
<feature type="compositionally biased region" description="Low complexity" evidence="13">
    <location>
        <begin position="293"/>
        <end position="308"/>
    </location>
</feature>
<keyword evidence="6 12" id="KW-0547">Nucleotide-binding</keyword>
<evidence type="ECO:0000256" key="3">
    <source>
        <dbReference type="ARBA" id="ARBA00016885"/>
    </source>
</evidence>
<evidence type="ECO:0000259" key="14">
    <source>
        <dbReference type="PROSITE" id="PS50011"/>
    </source>
</evidence>
<evidence type="ECO:0000256" key="13">
    <source>
        <dbReference type="SAM" id="MobiDB-lite"/>
    </source>
</evidence>
<reference evidence="15" key="2">
    <citation type="submission" date="2020-01" db="EMBL/GenBank/DDBJ databases">
        <authorList>
            <person name="Korhonen P.K.K."/>
            <person name="Guangxu M.G."/>
            <person name="Wang T.W."/>
            <person name="Stroehlein A.J.S."/>
            <person name="Young N.D."/>
            <person name="Ang C.-S.A."/>
            <person name="Fernando D.W.F."/>
            <person name="Lu H.L."/>
            <person name="Taylor S.T."/>
            <person name="Ehtesham M.E.M."/>
            <person name="Najaraj S.H.N."/>
            <person name="Harsha G.H.G."/>
            <person name="Madugundu A.M."/>
            <person name="Renuse S.R."/>
            <person name="Holt D.H."/>
            <person name="Pandey A.P."/>
            <person name="Papenfuss A.P."/>
            <person name="Gasser R.B.G."/>
            <person name="Fischer K.F."/>
        </authorList>
    </citation>
    <scope>NUCLEOTIDE SEQUENCE</scope>
    <source>
        <strain evidence="15">SSS_KF_BRIS2020</strain>
    </source>
</reference>
<feature type="region of interest" description="Disordered" evidence="13">
    <location>
        <begin position="418"/>
        <end position="462"/>
    </location>
</feature>
<gene>
    <name evidence="15" type="ORF">SSS_4671</name>
</gene>
<feature type="compositionally biased region" description="Basic residues" evidence="13">
    <location>
        <begin position="72"/>
        <end position="86"/>
    </location>
</feature>
<accession>A0A834RFV8</accession>
<feature type="compositionally biased region" description="Low complexity" evidence="13">
    <location>
        <begin position="612"/>
        <end position="636"/>
    </location>
</feature>
<comment type="subcellular location">
    <subcellularLocation>
        <location evidence="1">Host cytoplasm</location>
    </subcellularLocation>
</comment>
<dbReference type="FunFam" id="3.30.200.20:FF:000547">
    <property type="entry name" value="Serine/threonine-protein kinase prk-2"/>
    <property type="match status" value="1"/>
</dbReference>
<dbReference type="PANTHER" id="PTHR22984">
    <property type="entry name" value="SERINE/THREONINE-PROTEIN KINASE PIM"/>
    <property type="match status" value="1"/>
</dbReference>
<dbReference type="InterPro" id="IPR000719">
    <property type="entry name" value="Prot_kinase_dom"/>
</dbReference>
<evidence type="ECO:0000256" key="7">
    <source>
        <dbReference type="ARBA" id="ARBA00022777"/>
    </source>
</evidence>
<dbReference type="FunFam" id="1.10.510.10:FF:000571">
    <property type="entry name" value="Maternal embryonic leucine zipper kinase"/>
    <property type="match status" value="1"/>
</dbReference>
<dbReference type="Proteomes" id="UP000070412">
    <property type="component" value="Unassembled WGS sequence"/>
</dbReference>
<keyword evidence="9" id="KW-1035">Host cytoplasm</keyword>
<keyword evidence="4" id="KW-0723">Serine/threonine-protein kinase</keyword>
<evidence type="ECO:0000256" key="2">
    <source>
        <dbReference type="ARBA" id="ARBA00012513"/>
    </source>
</evidence>
<evidence type="ECO:0000256" key="5">
    <source>
        <dbReference type="ARBA" id="ARBA00022679"/>
    </source>
</evidence>
<reference evidence="17" key="1">
    <citation type="journal article" date="2020" name="PLoS Negl. Trop. Dis.">
        <title>High-quality nuclear genome for Sarcoptes scabiei-A critical resource for a neglected parasite.</title>
        <authorList>
            <person name="Korhonen P.K."/>
            <person name="Gasser R.B."/>
            <person name="Ma G."/>
            <person name="Wang T."/>
            <person name="Stroehlein A.J."/>
            <person name="Young N.D."/>
            <person name="Ang C.S."/>
            <person name="Fernando D.D."/>
            <person name="Lu H.C."/>
            <person name="Taylor S."/>
            <person name="Reynolds S.L."/>
            <person name="Mofiz E."/>
            <person name="Najaraj S.H."/>
            <person name="Gowda H."/>
            <person name="Madugundu A."/>
            <person name="Renuse S."/>
            <person name="Holt D."/>
            <person name="Pandey A."/>
            <person name="Papenfuss A.T."/>
            <person name="Fischer K."/>
        </authorList>
    </citation>
    <scope>NUCLEOTIDE SEQUENCE [LARGE SCALE GENOMIC DNA]</scope>
</reference>
<feature type="region of interest" description="Disordered" evidence="13">
    <location>
        <begin position="517"/>
        <end position="550"/>
    </location>
</feature>
<dbReference type="Gene3D" id="1.10.510.10">
    <property type="entry name" value="Transferase(Phosphotransferase) domain 1"/>
    <property type="match status" value="1"/>
</dbReference>
<organism evidence="15">
    <name type="scientific">Sarcoptes scabiei</name>
    <name type="common">Itch mite</name>
    <name type="synonym">Acarus scabiei</name>
    <dbReference type="NCBI Taxonomy" id="52283"/>
    <lineage>
        <taxon>Eukaryota</taxon>
        <taxon>Metazoa</taxon>
        <taxon>Ecdysozoa</taxon>
        <taxon>Arthropoda</taxon>
        <taxon>Chelicerata</taxon>
        <taxon>Arachnida</taxon>
        <taxon>Acari</taxon>
        <taxon>Acariformes</taxon>
        <taxon>Sarcoptiformes</taxon>
        <taxon>Astigmata</taxon>
        <taxon>Psoroptidia</taxon>
        <taxon>Sarcoptoidea</taxon>
        <taxon>Sarcoptidae</taxon>
        <taxon>Sarcoptinae</taxon>
        <taxon>Sarcoptes</taxon>
    </lineage>
</organism>
<feature type="compositionally biased region" description="Low complexity" evidence="13">
    <location>
        <begin position="49"/>
        <end position="64"/>
    </location>
</feature>
<feature type="compositionally biased region" description="Polar residues" evidence="13">
    <location>
        <begin position="537"/>
        <end position="547"/>
    </location>
</feature>